<reference evidence="2" key="1">
    <citation type="submission" date="2021-01" db="EMBL/GenBank/DDBJ databases">
        <authorList>
            <person name="Kaushik A."/>
        </authorList>
    </citation>
    <scope>NUCLEOTIDE SEQUENCE</scope>
    <source>
        <strain evidence="2">AG1-1C</strain>
    </source>
</reference>
<proteinExistence type="predicted"/>
<dbReference type="EMBL" id="CAJMWS010000325">
    <property type="protein sequence ID" value="CAE6427157.1"/>
    <property type="molecule type" value="Genomic_DNA"/>
</dbReference>
<evidence type="ECO:0000313" key="3">
    <source>
        <dbReference type="Proteomes" id="UP000663846"/>
    </source>
</evidence>
<dbReference type="PANTHER" id="PTHR31285:SF0">
    <property type="entry name" value="NICOTINAMIDE MONONUCLEOTIDE ADENYLYLTRANSFERASE"/>
    <property type="match status" value="1"/>
</dbReference>
<protein>
    <recommendedName>
        <fullName evidence="1">Cytidyltransferase-like domain-containing protein</fullName>
    </recommendedName>
</protein>
<dbReference type="AlphaFoldDB" id="A0A8H2XP32"/>
<dbReference type="GO" id="GO:0005634">
    <property type="term" value="C:nucleus"/>
    <property type="evidence" value="ECO:0007669"/>
    <property type="project" value="TreeGrafter"/>
</dbReference>
<comment type="caution">
    <text evidence="2">The sequence shown here is derived from an EMBL/GenBank/DDBJ whole genome shotgun (WGS) entry which is preliminary data.</text>
</comment>
<feature type="domain" description="Cytidyltransferase-like" evidence="1">
    <location>
        <begin position="39"/>
        <end position="219"/>
    </location>
</feature>
<evidence type="ECO:0000259" key="1">
    <source>
        <dbReference type="Pfam" id="PF01467"/>
    </source>
</evidence>
<dbReference type="GO" id="GO:0016887">
    <property type="term" value="F:ATP hydrolysis activity"/>
    <property type="evidence" value="ECO:0007669"/>
    <property type="project" value="TreeGrafter"/>
</dbReference>
<dbReference type="Gene3D" id="3.40.50.620">
    <property type="entry name" value="HUPs"/>
    <property type="match status" value="1"/>
</dbReference>
<dbReference type="InterPro" id="IPR014729">
    <property type="entry name" value="Rossmann-like_a/b/a_fold"/>
</dbReference>
<dbReference type="PANTHER" id="PTHR31285">
    <property type="entry name" value="NICOTINAMIDE MONONUCLEOTIDE ADENYLYLTRANSFERASE"/>
    <property type="match status" value="1"/>
</dbReference>
<dbReference type="Pfam" id="PF01467">
    <property type="entry name" value="CTP_transf_like"/>
    <property type="match status" value="1"/>
</dbReference>
<dbReference type="InterPro" id="IPR004821">
    <property type="entry name" value="Cyt_trans-like"/>
</dbReference>
<accession>A0A8H2XP32</accession>
<sequence>MSRFQAAINRLRSGQSKFELVHRPNTSWPGANAQISILDSSFNPPTNAHADLASQSVNITTARLLLLSISNVDKIPKAGDTIPEQRLEMMVALAERLGRDVAVGAVNEPTFVGKSGILRERCSDAGEPELTFLMGWDTIIRFFAPRYYPSPPGMLSKLRTFFNDERSSIVCARRGSHPDTEEEEFLRSEYVREFYDSGRIRITDLDQDVRDISSTDVRNGTIETAERYCPKEVVDIIKREQLYFWK</sequence>
<evidence type="ECO:0000313" key="2">
    <source>
        <dbReference type="EMBL" id="CAE6427157.1"/>
    </source>
</evidence>
<organism evidence="2 3">
    <name type="scientific">Rhizoctonia solani</name>
    <dbReference type="NCBI Taxonomy" id="456999"/>
    <lineage>
        <taxon>Eukaryota</taxon>
        <taxon>Fungi</taxon>
        <taxon>Dikarya</taxon>
        <taxon>Basidiomycota</taxon>
        <taxon>Agaricomycotina</taxon>
        <taxon>Agaricomycetes</taxon>
        <taxon>Cantharellales</taxon>
        <taxon>Ceratobasidiaceae</taxon>
        <taxon>Rhizoctonia</taxon>
    </lineage>
</organism>
<dbReference type="SUPFAM" id="SSF52374">
    <property type="entry name" value="Nucleotidylyl transferase"/>
    <property type="match status" value="1"/>
</dbReference>
<name>A0A8H2XP32_9AGAM</name>
<dbReference type="GO" id="GO:0005737">
    <property type="term" value="C:cytoplasm"/>
    <property type="evidence" value="ECO:0007669"/>
    <property type="project" value="TreeGrafter"/>
</dbReference>
<dbReference type="Proteomes" id="UP000663846">
    <property type="component" value="Unassembled WGS sequence"/>
</dbReference>
<dbReference type="GO" id="GO:0000309">
    <property type="term" value="F:nicotinamide-nucleotide adenylyltransferase activity"/>
    <property type="evidence" value="ECO:0007669"/>
    <property type="project" value="TreeGrafter"/>
</dbReference>
<gene>
    <name evidence="2" type="ORF">RDB_LOCUS99707</name>
</gene>